<dbReference type="OrthoDB" id="9814110at2"/>
<accession>A0A1M7FKP3</accession>
<dbReference type="SUPFAM" id="SSF53448">
    <property type="entry name" value="Nucleotide-diphospho-sugar transferases"/>
    <property type="match status" value="1"/>
</dbReference>
<dbReference type="Proteomes" id="UP000183208">
    <property type="component" value="Unassembled WGS sequence"/>
</dbReference>
<feature type="domain" description="Nucleotidyl transferase" evidence="1">
    <location>
        <begin position="2"/>
        <end position="223"/>
    </location>
</feature>
<protein>
    <submittedName>
        <fullName evidence="2">Mannose-1-phosphate guanylyltransferase</fullName>
    </submittedName>
</protein>
<reference evidence="2 3" key="1">
    <citation type="submission" date="2016-10" db="EMBL/GenBank/DDBJ databases">
        <authorList>
            <person name="de Groot N.N."/>
        </authorList>
    </citation>
    <scope>NUCLEOTIDE SEQUENCE [LARGE SCALE GENOMIC DNA]</scope>
    <source>
        <strain evidence="2 3">GAS522</strain>
    </source>
</reference>
<dbReference type="InterPro" id="IPR029044">
    <property type="entry name" value="Nucleotide-diphossugar_trans"/>
</dbReference>
<evidence type="ECO:0000259" key="1">
    <source>
        <dbReference type="Pfam" id="PF00483"/>
    </source>
</evidence>
<proteinExistence type="predicted"/>
<dbReference type="InterPro" id="IPR050486">
    <property type="entry name" value="Mannose-1P_guanyltransferase"/>
</dbReference>
<name>A0A1M7FKP3_9BRAD</name>
<organism evidence="2 3">
    <name type="scientific">Bradyrhizobium lablabi</name>
    <dbReference type="NCBI Taxonomy" id="722472"/>
    <lineage>
        <taxon>Bacteria</taxon>
        <taxon>Pseudomonadati</taxon>
        <taxon>Pseudomonadota</taxon>
        <taxon>Alphaproteobacteria</taxon>
        <taxon>Hyphomicrobiales</taxon>
        <taxon>Nitrobacteraceae</taxon>
        <taxon>Bradyrhizobium</taxon>
    </lineage>
</organism>
<sequence length="239" mass="26791">MKAVIQCGGKGMRLRPHTSILPKPLMPIGARPVLELLLKWLRRNGIKEAFITTGYLGHLIRSVCGDGSQWNMRITYTQEMEPLGTIGPLSLLREHLDAPFLVLNGDVLTDLNLNQFVNCHRRHHGPLTIATATRPTKMDFGVIEETDGRVREFREKPELSHLVSMGIYCMDPAVLDRIPSGVPFGFDDLMLEMLEEGAPVNVFKHNGMWLDIGRVEDFHKAQDVAWDEQSPAFAPTIAA</sequence>
<keyword evidence="2" id="KW-0548">Nucleotidyltransferase</keyword>
<dbReference type="RefSeq" id="WP_074827254.1">
    <property type="nucleotide sequence ID" value="NZ_FNTI01000001.1"/>
</dbReference>
<evidence type="ECO:0000313" key="2">
    <source>
        <dbReference type="EMBL" id="SEE08902.1"/>
    </source>
</evidence>
<dbReference type="Gene3D" id="3.90.550.10">
    <property type="entry name" value="Spore Coat Polysaccharide Biosynthesis Protein SpsA, Chain A"/>
    <property type="match status" value="1"/>
</dbReference>
<gene>
    <name evidence="2" type="ORF">SAMN05444171_6217</name>
</gene>
<evidence type="ECO:0000313" key="3">
    <source>
        <dbReference type="Proteomes" id="UP000183208"/>
    </source>
</evidence>
<keyword evidence="2" id="KW-0808">Transferase</keyword>
<dbReference type="GO" id="GO:0016779">
    <property type="term" value="F:nucleotidyltransferase activity"/>
    <property type="evidence" value="ECO:0007669"/>
    <property type="project" value="UniProtKB-KW"/>
</dbReference>
<dbReference type="AlphaFoldDB" id="A0A1M7FKP3"/>
<dbReference type="EMBL" id="FNTI01000001">
    <property type="protein sequence ID" value="SEE08902.1"/>
    <property type="molecule type" value="Genomic_DNA"/>
</dbReference>
<dbReference type="InterPro" id="IPR005835">
    <property type="entry name" value="NTP_transferase_dom"/>
</dbReference>
<dbReference type="PANTHER" id="PTHR22572">
    <property type="entry name" value="SUGAR-1-PHOSPHATE GUANYL TRANSFERASE"/>
    <property type="match status" value="1"/>
</dbReference>
<dbReference type="Pfam" id="PF00483">
    <property type="entry name" value="NTP_transferase"/>
    <property type="match status" value="1"/>
</dbReference>